<dbReference type="GO" id="GO:0007015">
    <property type="term" value="P:actin filament organization"/>
    <property type="evidence" value="ECO:0007669"/>
    <property type="project" value="TreeGrafter"/>
</dbReference>
<evidence type="ECO:0000313" key="3">
    <source>
        <dbReference type="EMBL" id="GMM58497.1"/>
    </source>
</evidence>
<dbReference type="PANTHER" id="PTHR12276:SF119">
    <property type="entry name" value="EPSIN-4"/>
    <property type="match status" value="1"/>
</dbReference>
<protein>
    <submittedName>
        <fullName evidence="3">Ent4 protein</fullName>
    </submittedName>
</protein>
<dbReference type="PANTHER" id="PTHR12276">
    <property type="entry name" value="EPSIN/ENT-RELATED"/>
    <property type="match status" value="1"/>
</dbReference>
<gene>
    <name evidence="3" type="ORF">DAKH74_051140</name>
</gene>
<dbReference type="GO" id="GO:0030125">
    <property type="term" value="C:clathrin vesicle coat"/>
    <property type="evidence" value="ECO:0007669"/>
    <property type="project" value="TreeGrafter"/>
</dbReference>
<dbReference type="GO" id="GO:0006897">
    <property type="term" value="P:endocytosis"/>
    <property type="evidence" value="ECO:0007669"/>
    <property type="project" value="TreeGrafter"/>
</dbReference>
<proteinExistence type="predicted"/>
<evidence type="ECO:0000313" key="4">
    <source>
        <dbReference type="Proteomes" id="UP001377567"/>
    </source>
</evidence>
<dbReference type="Gene3D" id="1.25.40.90">
    <property type="match status" value="1"/>
</dbReference>
<dbReference type="EMBL" id="BTGD01000025">
    <property type="protein sequence ID" value="GMM58497.1"/>
    <property type="molecule type" value="Genomic_DNA"/>
</dbReference>
<evidence type="ECO:0000259" key="2">
    <source>
        <dbReference type="PROSITE" id="PS50942"/>
    </source>
</evidence>
<dbReference type="GO" id="GO:0005768">
    <property type="term" value="C:endosome"/>
    <property type="evidence" value="ECO:0007669"/>
    <property type="project" value="TreeGrafter"/>
</dbReference>
<feature type="compositionally biased region" description="Low complexity" evidence="1">
    <location>
        <begin position="180"/>
        <end position="192"/>
    </location>
</feature>
<dbReference type="InterPro" id="IPR013809">
    <property type="entry name" value="ENTH"/>
</dbReference>
<dbReference type="GO" id="GO:0030276">
    <property type="term" value="F:clathrin binding"/>
    <property type="evidence" value="ECO:0007669"/>
    <property type="project" value="TreeGrafter"/>
</dbReference>
<feature type="compositionally biased region" description="Polar residues" evidence="1">
    <location>
        <begin position="217"/>
        <end position="226"/>
    </location>
</feature>
<dbReference type="SMART" id="SM00273">
    <property type="entry name" value="ENTH"/>
    <property type="match status" value="1"/>
</dbReference>
<dbReference type="GO" id="GO:0005543">
    <property type="term" value="F:phospholipid binding"/>
    <property type="evidence" value="ECO:0007669"/>
    <property type="project" value="TreeGrafter"/>
</dbReference>
<dbReference type="AlphaFoldDB" id="A0AAV5S5I6"/>
<dbReference type="Pfam" id="PF01417">
    <property type="entry name" value="ENTH"/>
    <property type="match status" value="1"/>
</dbReference>
<dbReference type="InterPro" id="IPR008942">
    <property type="entry name" value="ENTH_VHS"/>
</dbReference>
<keyword evidence="4" id="KW-1185">Reference proteome</keyword>
<accession>A0AAV5S5I6</accession>
<name>A0AAV5S5I6_MAUHU</name>
<dbReference type="SUPFAM" id="SSF48464">
    <property type="entry name" value="ENTH/VHS domain"/>
    <property type="match status" value="1"/>
</dbReference>
<comment type="caution">
    <text evidence="3">The sequence shown here is derived from an EMBL/GenBank/DDBJ whole genome shotgun (WGS) entry which is preliminary data.</text>
</comment>
<dbReference type="PROSITE" id="PS50942">
    <property type="entry name" value="ENTH"/>
    <property type="match status" value="1"/>
</dbReference>
<feature type="domain" description="ENTH" evidence="2">
    <location>
        <begin position="8"/>
        <end position="151"/>
    </location>
</feature>
<feature type="region of interest" description="Disordered" evidence="1">
    <location>
        <begin position="180"/>
        <end position="292"/>
    </location>
</feature>
<organism evidence="3 4">
    <name type="scientific">Maudiozyma humilis</name>
    <name type="common">Sour dough yeast</name>
    <name type="synonym">Kazachstania humilis</name>
    <dbReference type="NCBI Taxonomy" id="51915"/>
    <lineage>
        <taxon>Eukaryota</taxon>
        <taxon>Fungi</taxon>
        <taxon>Dikarya</taxon>
        <taxon>Ascomycota</taxon>
        <taxon>Saccharomycotina</taxon>
        <taxon>Saccharomycetes</taxon>
        <taxon>Saccharomycetales</taxon>
        <taxon>Saccharomycetaceae</taxon>
        <taxon>Maudiozyma</taxon>
    </lineage>
</organism>
<evidence type="ECO:0000256" key="1">
    <source>
        <dbReference type="SAM" id="MobiDB-lite"/>
    </source>
</evidence>
<feature type="compositionally biased region" description="Basic and acidic residues" evidence="1">
    <location>
        <begin position="278"/>
        <end position="290"/>
    </location>
</feature>
<dbReference type="Proteomes" id="UP001377567">
    <property type="component" value="Unassembled WGS sequence"/>
</dbReference>
<feature type="compositionally biased region" description="Low complexity" evidence="1">
    <location>
        <begin position="202"/>
        <end position="211"/>
    </location>
</feature>
<reference evidence="3 4" key="1">
    <citation type="journal article" date="2023" name="Elife">
        <title>Identification of key yeast species and microbe-microbe interactions impacting larval growth of Drosophila in the wild.</title>
        <authorList>
            <person name="Mure A."/>
            <person name="Sugiura Y."/>
            <person name="Maeda R."/>
            <person name="Honda K."/>
            <person name="Sakurai N."/>
            <person name="Takahashi Y."/>
            <person name="Watada M."/>
            <person name="Katoh T."/>
            <person name="Gotoh A."/>
            <person name="Gotoh Y."/>
            <person name="Taniguchi I."/>
            <person name="Nakamura K."/>
            <person name="Hayashi T."/>
            <person name="Katayama T."/>
            <person name="Uemura T."/>
            <person name="Hattori Y."/>
        </authorList>
    </citation>
    <scope>NUCLEOTIDE SEQUENCE [LARGE SCALE GENOMIC DNA]</scope>
    <source>
        <strain evidence="3 4">KH-74</strain>
    </source>
</reference>
<dbReference type="GO" id="GO:0005886">
    <property type="term" value="C:plasma membrane"/>
    <property type="evidence" value="ECO:0007669"/>
    <property type="project" value="TreeGrafter"/>
</dbReference>
<sequence>MSMLFSTVKNFVQSPTELKVKQATDENENFGATATLMNEISVLTYSAKTLKEITQIIRKKLLLGYNKRSINHKNCVMLLKTLTLISYLMNNGSNDFIGWTRSSLDIFTHLNRLSPNMSDKKADAGMLTQIINTSKDITLLIEDEELLEQRRHDVVQFRSSISSPGRKSTDNSHLRSFEIGRSSSERYSSSGSLGNGAGTGASSGLANNNNSPRMAESISNPLQRASHSLDLRLSQSSTRHTSEYSRTALGPLREEDTADTSALNDLRGLRFTNGNEGDESHRFSEDDGTKQEAITTNGTSFRSRFKNNIPFV</sequence>